<dbReference type="InterPro" id="IPR051249">
    <property type="entry name" value="NLRP_Inflammasome"/>
</dbReference>
<dbReference type="SMART" id="SM01289">
    <property type="entry name" value="PYRIN"/>
    <property type="match status" value="1"/>
</dbReference>
<dbReference type="InterPro" id="IPR004020">
    <property type="entry name" value="DAPIN"/>
</dbReference>
<accession>A0AAV9RVT7</accession>
<evidence type="ECO:0000256" key="5">
    <source>
        <dbReference type="SAM" id="MobiDB-lite"/>
    </source>
</evidence>
<comment type="caution">
    <text evidence="8">The sequence shown here is derived from an EMBL/GenBank/DDBJ whole genome shotgun (WGS) entry which is preliminary data.</text>
</comment>
<dbReference type="GO" id="GO:0005829">
    <property type="term" value="C:cytosol"/>
    <property type="evidence" value="ECO:0007669"/>
    <property type="project" value="UniProtKB-SubCell"/>
</dbReference>
<dbReference type="PROSITE" id="PS50824">
    <property type="entry name" value="DAPIN"/>
    <property type="match status" value="1"/>
</dbReference>
<evidence type="ECO:0000256" key="1">
    <source>
        <dbReference type="ARBA" id="ARBA00004514"/>
    </source>
</evidence>
<dbReference type="SUPFAM" id="SSF47986">
    <property type="entry name" value="DEATH domain"/>
    <property type="match status" value="1"/>
</dbReference>
<dbReference type="InterPro" id="IPR011029">
    <property type="entry name" value="DEATH-like_dom_sf"/>
</dbReference>
<evidence type="ECO:0000256" key="2">
    <source>
        <dbReference type="ARBA" id="ARBA00022490"/>
    </source>
</evidence>
<comment type="subcellular location">
    <subcellularLocation>
        <location evidence="1">Cytoplasm</location>
        <location evidence="1">Cytosol</location>
    </subcellularLocation>
</comment>
<dbReference type="Proteomes" id="UP001311232">
    <property type="component" value="Unassembled WGS sequence"/>
</dbReference>
<dbReference type="EMBL" id="JAHHUM010001248">
    <property type="protein sequence ID" value="KAK5613154.1"/>
    <property type="molecule type" value="Genomic_DNA"/>
</dbReference>
<feature type="domain" description="FIIND" evidence="7">
    <location>
        <begin position="28"/>
        <end position="305"/>
    </location>
</feature>
<sequence>MLVVQLKLQKTKLVSDTEAETSETSVLKESSSSFTPEMTTEYSRVSYRFKFPGPGVFQCALTRLVFVMTQAAEVLYRTVVWPDGLLESAGKTPAGMLFNIKCSEGAISQLHLPHCETKEALCFNRFLSVAHITDDDGMSILEPTKITDTHVLVKVPHLSAFGLIWDTLLRFLHTKQPVNCQVLLFLRPPGRAPPTLDVLLLQGNIPLSEVSAQHEESEHIKVSSECLLTADQSYSVRCEPQALIDPKRKTFRTGCGPNFHPTFVVSITTNPERVTLVLQDQHCTAVWEHGLYIPSPSPRKTSAGATLELKLHLKPKSLKRKLFNILKDLTDENFRDFKWCLEDESLDGSSPIQKAELENAERRDVVDLVVRRFGCEGALKKQRLQEEGAAREQLPVIRLPASDQPGGQPVESMEHEDPT</sequence>
<protein>
    <recommendedName>
        <fullName evidence="10">Caspase recruitment domain-containing protein 8</fullName>
    </recommendedName>
</protein>
<keyword evidence="4" id="KW-0391">Immunity</keyword>
<feature type="domain" description="Pyrin" evidence="6">
    <location>
        <begin position="313"/>
        <end position="379"/>
    </location>
</feature>
<reference evidence="8 9" key="1">
    <citation type="submission" date="2021-06" db="EMBL/GenBank/DDBJ databases">
        <authorList>
            <person name="Palmer J.M."/>
        </authorList>
    </citation>
    <scope>NUCLEOTIDE SEQUENCE [LARGE SCALE GENOMIC DNA]</scope>
    <source>
        <strain evidence="8 9">MEX-2019</strain>
        <tissue evidence="8">Muscle</tissue>
    </source>
</reference>
<keyword evidence="2" id="KW-0963">Cytoplasm</keyword>
<evidence type="ECO:0000256" key="4">
    <source>
        <dbReference type="ARBA" id="ARBA00022859"/>
    </source>
</evidence>
<dbReference type="Pfam" id="PF23679">
    <property type="entry name" value="UPA-FIIND"/>
    <property type="match status" value="1"/>
</dbReference>
<evidence type="ECO:0000313" key="8">
    <source>
        <dbReference type="EMBL" id="KAK5613154.1"/>
    </source>
</evidence>
<dbReference type="PANTHER" id="PTHR46985:SF2">
    <property type="entry name" value="APOPTOSIS-ASSOCIATED SPECK-LIKE PROTEIN CONTAINING A CARD"/>
    <property type="match status" value="1"/>
</dbReference>
<dbReference type="GO" id="GO:0045087">
    <property type="term" value="P:innate immune response"/>
    <property type="evidence" value="ECO:0007669"/>
    <property type="project" value="UniProtKB-KW"/>
</dbReference>
<feature type="region of interest" description="Disordered" evidence="5">
    <location>
        <begin position="384"/>
        <end position="419"/>
    </location>
</feature>
<keyword evidence="9" id="KW-1185">Reference proteome</keyword>
<dbReference type="PANTHER" id="PTHR46985">
    <property type="entry name" value="NACHT, LRR AND PYD DOMAINS-CONTAINING PROTEIN 1"/>
    <property type="match status" value="1"/>
</dbReference>
<name>A0AAV9RVT7_9TELE</name>
<organism evidence="8 9">
    <name type="scientific">Crenichthys baileyi</name>
    <name type="common">White River springfish</name>
    <dbReference type="NCBI Taxonomy" id="28760"/>
    <lineage>
        <taxon>Eukaryota</taxon>
        <taxon>Metazoa</taxon>
        <taxon>Chordata</taxon>
        <taxon>Craniata</taxon>
        <taxon>Vertebrata</taxon>
        <taxon>Euteleostomi</taxon>
        <taxon>Actinopterygii</taxon>
        <taxon>Neopterygii</taxon>
        <taxon>Teleostei</taxon>
        <taxon>Neoteleostei</taxon>
        <taxon>Acanthomorphata</taxon>
        <taxon>Ovalentaria</taxon>
        <taxon>Atherinomorphae</taxon>
        <taxon>Cyprinodontiformes</taxon>
        <taxon>Goodeidae</taxon>
        <taxon>Crenichthys</taxon>
    </lineage>
</organism>
<keyword evidence="3" id="KW-0399">Innate immunity</keyword>
<dbReference type="Pfam" id="PF13553">
    <property type="entry name" value="FIIND"/>
    <property type="match status" value="1"/>
</dbReference>
<dbReference type="Gene3D" id="1.10.533.10">
    <property type="entry name" value="Death Domain, Fas"/>
    <property type="match status" value="1"/>
</dbReference>
<dbReference type="Pfam" id="PF02758">
    <property type="entry name" value="PYRIN"/>
    <property type="match status" value="1"/>
</dbReference>
<evidence type="ECO:0000313" key="9">
    <source>
        <dbReference type="Proteomes" id="UP001311232"/>
    </source>
</evidence>
<evidence type="ECO:0008006" key="10">
    <source>
        <dbReference type="Google" id="ProtNLM"/>
    </source>
</evidence>
<evidence type="ECO:0000256" key="3">
    <source>
        <dbReference type="ARBA" id="ARBA00022588"/>
    </source>
</evidence>
<dbReference type="AlphaFoldDB" id="A0AAV9RVT7"/>
<dbReference type="PROSITE" id="PS51830">
    <property type="entry name" value="FIIND"/>
    <property type="match status" value="1"/>
</dbReference>
<evidence type="ECO:0000259" key="7">
    <source>
        <dbReference type="PROSITE" id="PS51830"/>
    </source>
</evidence>
<dbReference type="InterPro" id="IPR025307">
    <property type="entry name" value="FIIND_dom"/>
</dbReference>
<proteinExistence type="predicted"/>
<evidence type="ECO:0000259" key="6">
    <source>
        <dbReference type="PROSITE" id="PS50824"/>
    </source>
</evidence>
<gene>
    <name evidence="8" type="ORF">CRENBAI_000600</name>
</gene>